<evidence type="ECO:0000313" key="1">
    <source>
        <dbReference type="EMBL" id="MBX36641.1"/>
    </source>
</evidence>
<proteinExistence type="predicted"/>
<accession>A0A2P2N2F8</accession>
<sequence length="15" mass="1762">MIIATISRGVFFFFL</sequence>
<reference evidence="1" key="1">
    <citation type="submission" date="2018-02" db="EMBL/GenBank/DDBJ databases">
        <title>Rhizophora mucronata_Transcriptome.</title>
        <authorList>
            <person name="Meera S.P."/>
            <person name="Sreeshan A."/>
            <person name="Augustine A."/>
        </authorList>
    </citation>
    <scope>NUCLEOTIDE SEQUENCE</scope>
    <source>
        <tissue evidence="1">Leaf</tissue>
    </source>
</reference>
<dbReference type="EMBL" id="GGEC01056157">
    <property type="protein sequence ID" value="MBX36641.1"/>
    <property type="molecule type" value="Transcribed_RNA"/>
</dbReference>
<organism evidence="1">
    <name type="scientific">Rhizophora mucronata</name>
    <name type="common">Asiatic mangrove</name>
    <dbReference type="NCBI Taxonomy" id="61149"/>
    <lineage>
        <taxon>Eukaryota</taxon>
        <taxon>Viridiplantae</taxon>
        <taxon>Streptophyta</taxon>
        <taxon>Embryophyta</taxon>
        <taxon>Tracheophyta</taxon>
        <taxon>Spermatophyta</taxon>
        <taxon>Magnoliopsida</taxon>
        <taxon>eudicotyledons</taxon>
        <taxon>Gunneridae</taxon>
        <taxon>Pentapetalae</taxon>
        <taxon>rosids</taxon>
        <taxon>fabids</taxon>
        <taxon>Malpighiales</taxon>
        <taxon>Rhizophoraceae</taxon>
        <taxon>Rhizophora</taxon>
    </lineage>
</organism>
<protein>
    <submittedName>
        <fullName evidence="1">Uncharacterized protein</fullName>
    </submittedName>
</protein>
<name>A0A2P2N2F8_RHIMU</name>